<dbReference type="STRING" id="331648.BST97_07605"/>
<protein>
    <recommendedName>
        <fullName evidence="3">Secretion system C-terminal sorting domain-containing protein</fullName>
    </recommendedName>
</protein>
<dbReference type="Pfam" id="PF06739">
    <property type="entry name" value="SBBP"/>
    <property type="match status" value="1"/>
</dbReference>
<evidence type="ECO:0000259" key="3">
    <source>
        <dbReference type="Pfam" id="PF18962"/>
    </source>
</evidence>
<dbReference type="Pfam" id="PF18962">
    <property type="entry name" value="Por_Secre_tail"/>
    <property type="match status" value="1"/>
</dbReference>
<gene>
    <name evidence="4" type="ORF">BST97_07605</name>
</gene>
<dbReference type="SUPFAM" id="SSF101898">
    <property type="entry name" value="NHL repeat"/>
    <property type="match status" value="1"/>
</dbReference>
<keyword evidence="1" id="KW-0732">Signal</keyword>
<dbReference type="PANTHER" id="PTHR35580">
    <property type="entry name" value="CELL SURFACE GLYCOPROTEIN (S-LAYER PROTEIN)-LIKE PROTEIN"/>
    <property type="match status" value="1"/>
</dbReference>
<feature type="region of interest" description="Disordered" evidence="2">
    <location>
        <begin position="1"/>
        <end position="24"/>
    </location>
</feature>
<organism evidence="4 5">
    <name type="scientific">Nonlabens spongiae</name>
    <dbReference type="NCBI Taxonomy" id="331648"/>
    <lineage>
        <taxon>Bacteria</taxon>
        <taxon>Pseudomonadati</taxon>
        <taxon>Bacteroidota</taxon>
        <taxon>Flavobacteriia</taxon>
        <taxon>Flavobacteriales</taxon>
        <taxon>Flavobacteriaceae</taxon>
        <taxon>Nonlabens</taxon>
    </lineage>
</organism>
<dbReference type="InterPro" id="IPR010620">
    <property type="entry name" value="SBBP_repeat"/>
</dbReference>
<dbReference type="PANTHER" id="PTHR35580:SF1">
    <property type="entry name" value="PHYTASE-LIKE DOMAIN-CONTAINING PROTEIN"/>
    <property type="match status" value="1"/>
</dbReference>
<dbReference type="RefSeq" id="WP_169711549.1">
    <property type="nucleotide sequence ID" value="NZ_CP019344.1"/>
</dbReference>
<keyword evidence="5" id="KW-1185">Reference proteome</keyword>
<accession>A0A1W6MJX8</accession>
<evidence type="ECO:0000256" key="1">
    <source>
        <dbReference type="ARBA" id="ARBA00022729"/>
    </source>
</evidence>
<evidence type="ECO:0000256" key="2">
    <source>
        <dbReference type="SAM" id="MobiDB-lite"/>
    </source>
</evidence>
<dbReference type="InterPro" id="IPR026444">
    <property type="entry name" value="Secre_tail"/>
</dbReference>
<dbReference type="EMBL" id="CP019344">
    <property type="protein sequence ID" value="ARN77877.1"/>
    <property type="molecule type" value="Genomic_DNA"/>
</dbReference>
<dbReference type="NCBIfam" id="TIGR04183">
    <property type="entry name" value="Por_Secre_tail"/>
    <property type="match status" value="1"/>
</dbReference>
<dbReference type="InterPro" id="IPR052918">
    <property type="entry name" value="Motility_Chemotaxis_Reg"/>
</dbReference>
<feature type="domain" description="Secretion system C-terminal sorting" evidence="3">
    <location>
        <begin position="213"/>
        <end position="283"/>
    </location>
</feature>
<dbReference type="Proteomes" id="UP000193431">
    <property type="component" value="Chromosome"/>
</dbReference>
<proteinExistence type="predicted"/>
<name>A0A1W6MJX8_9FLAO</name>
<sequence>MATINGRNPLGRSSSTEEGLGIAVDPSGNVYTTGTFSGVMDIDPSAGTDNVTSRGAADIFVQKLDPNGDYLWGRSFGSSSTEEVFSIDCDAAGNVYTTGFFQGRADFDPGAADFFITEQGIQDTFIHKILSNGDFGWVTTLGSNLSNHGLGIVTDALNNVYTTGYMTGSVDFDPEANSTQTLTSAGQTDIFIQKLNQNTASLDDQLGLENLVVYPNPTQGEVNFEIPVSAESVNISIYNSAGQLLKEERLETVGFHTMMLSAPSGIYLMQVQSGAASKTFKLIKQ</sequence>
<evidence type="ECO:0000313" key="4">
    <source>
        <dbReference type="EMBL" id="ARN77877.1"/>
    </source>
</evidence>
<reference evidence="4 5" key="1">
    <citation type="submission" date="2016-11" db="EMBL/GenBank/DDBJ databases">
        <title>Trade-off between light-utilization and light-protection in marine flavobacteria.</title>
        <authorList>
            <person name="Kumagai Y."/>
        </authorList>
    </citation>
    <scope>NUCLEOTIDE SEQUENCE [LARGE SCALE GENOMIC DNA]</scope>
    <source>
        <strain evidence="4 5">JCM 13191</strain>
    </source>
</reference>
<dbReference type="AlphaFoldDB" id="A0A1W6MJX8"/>
<evidence type="ECO:0000313" key="5">
    <source>
        <dbReference type="Proteomes" id="UP000193431"/>
    </source>
</evidence>